<dbReference type="EMBL" id="NKCL01000079">
    <property type="protein sequence ID" value="RSL83719.1"/>
    <property type="molecule type" value="Genomic_DNA"/>
</dbReference>
<feature type="domain" description="Heterokaryon incompatibility" evidence="1">
    <location>
        <begin position="148"/>
        <end position="300"/>
    </location>
</feature>
<dbReference type="PANTHER" id="PTHR33112:SF16">
    <property type="entry name" value="HETEROKARYON INCOMPATIBILITY DOMAIN-CONTAINING PROTEIN"/>
    <property type="match status" value="1"/>
</dbReference>
<reference evidence="2 3" key="1">
    <citation type="submission" date="2017-06" db="EMBL/GenBank/DDBJ databases">
        <title>Comparative genomic analysis of Ambrosia Fusariam Clade fungi.</title>
        <authorList>
            <person name="Stajich J.E."/>
            <person name="Carrillo J."/>
            <person name="Kijimoto T."/>
            <person name="Eskalen A."/>
            <person name="O'Donnell K."/>
            <person name="Kasson M."/>
        </authorList>
    </citation>
    <scope>NUCLEOTIDE SEQUENCE [LARGE SCALE GENOMIC DNA]</scope>
    <source>
        <strain evidence="2 3">NRRL62606</strain>
    </source>
</reference>
<keyword evidence="3" id="KW-1185">Reference proteome</keyword>
<dbReference type="Pfam" id="PF06985">
    <property type="entry name" value="HET"/>
    <property type="match status" value="1"/>
</dbReference>
<dbReference type="PANTHER" id="PTHR33112">
    <property type="entry name" value="DOMAIN PROTEIN, PUTATIVE-RELATED"/>
    <property type="match status" value="1"/>
</dbReference>
<proteinExistence type="predicted"/>
<accession>A0A428S1J2</accession>
<dbReference type="Proteomes" id="UP000287972">
    <property type="component" value="Unassembled WGS sequence"/>
</dbReference>
<protein>
    <recommendedName>
        <fullName evidence="1">Heterokaryon incompatibility domain-containing protein</fullName>
    </recommendedName>
</protein>
<evidence type="ECO:0000259" key="1">
    <source>
        <dbReference type="Pfam" id="PF06985"/>
    </source>
</evidence>
<evidence type="ECO:0000313" key="3">
    <source>
        <dbReference type="Proteomes" id="UP000287972"/>
    </source>
</evidence>
<organism evidence="2 3">
    <name type="scientific">Fusarium floridanum</name>
    <dbReference type="NCBI Taxonomy" id="1325733"/>
    <lineage>
        <taxon>Eukaryota</taxon>
        <taxon>Fungi</taxon>
        <taxon>Dikarya</taxon>
        <taxon>Ascomycota</taxon>
        <taxon>Pezizomycotina</taxon>
        <taxon>Sordariomycetes</taxon>
        <taxon>Hypocreomycetidae</taxon>
        <taxon>Hypocreales</taxon>
        <taxon>Nectriaceae</taxon>
        <taxon>Fusarium</taxon>
        <taxon>Fusarium solani species complex</taxon>
    </lineage>
</organism>
<dbReference type="InterPro" id="IPR010730">
    <property type="entry name" value="HET"/>
</dbReference>
<sequence>MTQDLTEAHSCPLCEDVIANLHQVLPSATLTEPDGQLVFYPGITAQDVIDRANRGCMFFSNLVDDEELSDITDPNPDTKFGVEISYNQEFGLSSLVFGYENKSDNDISQGFYDRFLSKYLLCSVEEISTQGDICTSLRVATVENRCPYATLSYCWGGDQPFKLTKARLTQHETHIGIKTLPGTIVDAIEVSARLGIYHLWIDSLCIIQDDPEDVAREINKMADIYQGTTVTISAASSSCYRDGFLNTRQAHVQSKPKFKFPLTCPGGKLGTVFLLLHQSGYPYRDWIADPINNRAWTLQEHVLSPRILYYSSQQLHWFSD</sequence>
<dbReference type="AlphaFoldDB" id="A0A428S1J2"/>
<evidence type="ECO:0000313" key="2">
    <source>
        <dbReference type="EMBL" id="RSL83719.1"/>
    </source>
</evidence>
<name>A0A428S1J2_9HYPO</name>
<gene>
    <name evidence="2" type="ORF">CEP51_004359</name>
</gene>
<comment type="caution">
    <text evidence="2">The sequence shown here is derived from an EMBL/GenBank/DDBJ whole genome shotgun (WGS) entry which is preliminary data.</text>
</comment>